<reference evidence="2" key="1">
    <citation type="submission" date="2023-03" db="EMBL/GenBank/DDBJ databases">
        <title>Massive genome expansion in bonnet fungi (Mycena s.s.) driven by repeated elements and novel gene families across ecological guilds.</title>
        <authorList>
            <consortium name="Lawrence Berkeley National Laboratory"/>
            <person name="Harder C.B."/>
            <person name="Miyauchi S."/>
            <person name="Viragh M."/>
            <person name="Kuo A."/>
            <person name="Thoen E."/>
            <person name="Andreopoulos B."/>
            <person name="Lu D."/>
            <person name="Skrede I."/>
            <person name="Drula E."/>
            <person name="Henrissat B."/>
            <person name="Morin E."/>
            <person name="Kohler A."/>
            <person name="Barry K."/>
            <person name="LaButti K."/>
            <person name="Morin E."/>
            <person name="Salamov A."/>
            <person name="Lipzen A."/>
            <person name="Mereny Z."/>
            <person name="Hegedus B."/>
            <person name="Baldrian P."/>
            <person name="Stursova M."/>
            <person name="Weitz H."/>
            <person name="Taylor A."/>
            <person name="Grigoriev I.V."/>
            <person name="Nagy L.G."/>
            <person name="Martin F."/>
            <person name="Kauserud H."/>
        </authorList>
    </citation>
    <scope>NUCLEOTIDE SEQUENCE</scope>
    <source>
        <strain evidence="2">CBHHK200</strain>
    </source>
</reference>
<accession>A0AAD6T208</accession>
<proteinExistence type="predicted"/>
<keyword evidence="3" id="KW-1185">Reference proteome</keyword>
<sequence length="458" mass="50765">MRNYVIYLLHHIPPTSSLFNAYHLQFTDLISALQAIESLIAEPITQAFGKRVSAFTHRNLFHSHTVLVVSLTWIEPNNQTVPGLPFHNVPSTLKGGNGWIKQYSNLQARLKSSFKLAQVARCHGNATNQPLLEPSYWIHVDPMAEKLWVNTEYMSPSATEHFFTLPASQYKGVELKQANCNANRGLQQKLKTDLEGLKLYEPWKYLVDVEARPQATASDFFPSPPSSLESVRVFEFKSMLTVEGADNLRRIDPPDPAHSRCRKGQNGYGSRIVAMKLPELKETYVGVGVGSLSFQLCVSASQVGGCSFRRSPELIPPTNVQQRELNKRRAPHPEHTGSVIPEPRAPMAADFPFDSGWGHALPCGCFLPEASGNRGLAQRFEREYTPPFLCESLLKNMSGKRIRAKGVRARNKVGTGPVAHGVLLPLIVRRLPVRLGSGAQSSFVGRFSFCVDAQGPGT</sequence>
<dbReference type="AlphaFoldDB" id="A0AAD6T208"/>
<dbReference type="EMBL" id="JARJCM010000040">
    <property type="protein sequence ID" value="KAJ7036985.1"/>
    <property type="molecule type" value="Genomic_DNA"/>
</dbReference>
<evidence type="ECO:0000313" key="3">
    <source>
        <dbReference type="Proteomes" id="UP001218188"/>
    </source>
</evidence>
<organism evidence="2 3">
    <name type="scientific">Mycena alexandri</name>
    <dbReference type="NCBI Taxonomy" id="1745969"/>
    <lineage>
        <taxon>Eukaryota</taxon>
        <taxon>Fungi</taxon>
        <taxon>Dikarya</taxon>
        <taxon>Basidiomycota</taxon>
        <taxon>Agaricomycotina</taxon>
        <taxon>Agaricomycetes</taxon>
        <taxon>Agaricomycetidae</taxon>
        <taxon>Agaricales</taxon>
        <taxon>Marasmiineae</taxon>
        <taxon>Mycenaceae</taxon>
        <taxon>Mycena</taxon>
    </lineage>
</organism>
<feature type="region of interest" description="Disordered" evidence="1">
    <location>
        <begin position="323"/>
        <end position="345"/>
    </location>
</feature>
<protein>
    <submittedName>
        <fullName evidence="2">Uncharacterized protein</fullName>
    </submittedName>
</protein>
<gene>
    <name evidence="2" type="ORF">C8F04DRAFT_1181001</name>
</gene>
<evidence type="ECO:0000256" key="1">
    <source>
        <dbReference type="SAM" id="MobiDB-lite"/>
    </source>
</evidence>
<name>A0AAD6T208_9AGAR</name>
<evidence type="ECO:0000313" key="2">
    <source>
        <dbReference type="EMBL" id="KAJ7036985.1"/>
    </source>
</evidence>
<comment type="caution">
    <text evidence="2">The sequence shown here is derived from an EMBL/GenBank/DDBJ whole genome shotgun (WGS) entry which is preliminary data.</text>
</comment>
<feature type="compositionally biased region" description="Basic and acidic residues" evidence="1">
    <location>
        <begin position="324"/>
        <end position="335"/>
    </location>
</feature>
<dbReference type="Proteomes" id="UP001218188">
    <property type="component" value="Unassembled WGS sequence"/>
</dbReference>